<keyword evidence="4" id="KW-1133">Transmembrane helix</keyword>
<feature type="transmembrane region" description="Helical" evidence="4">
    <location>
        <begin position="294"/>
        <end position="314"/>
    </location>
</feature>
<feature type="transmembrane region" description="Helical" evidence="4">
    <location>
        <begin position="267"/>
        <end position="285"/>
    </location>
</feature>
<feature type="transmembrane region" description="Helical" evidence="4">
    <location>
        <begin position="320"/>
        <end position="340"/>
    </location>
</feature>
<keyword evidence="4" id="KW-0472">Membrane</keyword>
<dbReference type="Pfam" id="PF00196">
    <property type="entry name" value="GerE"/>
    <property type="match status" value="1"/>
</dbReference>
<sequence length="514" mass="56075">MGTKARDALASERNLPAKTAADDNEAHWDTGDDDSVAHPEPIAIGQRRLPMIPVAFLGIGFYRAWIEIAFVGSFVSFPAVPALAREWFDGAGVIVMILCVLLARRIGPFYRHPSLFILCGACMTLSTIALFATMLVPGLGSDVVMAAAVVGGVGLGLIILIWSEVFGCLSPLRVTLYYSASIALGAVLVYIFMGFRLEWLACFTALLPTVSLAMARRSMARVPEKRRPQPSQINFRPPWKIFLLMALYGFAYGILETRAYTGLFGPHSSPGVLVVALVIFFSVALRREKFDFNSIVRIALPLTVVALWLVPMLGLEATVLSGPCAIGGYTAATILIMALCSNMCYRHGVSAIWLFGIERSLRLGFMFLGRGAAFVGIHADLNGIDGDFLISGLAMMAVITATLLLLSQKNVEGQWGISFLNGSGKSRADKQAQRVADRCGELAAEYHLTARELEILRLLAQRKTVGMIERDLFIANGTAKAHVRHIYQKLDIHSREELFALLDPAPLDPLESDR</sequence>
<dbReference type="Proteomes" id="UP000463388">
    <property type="component" value="Unassembled WGS sequence"/>
</dbReference>
<feature type="transmembrane region" description="Helical" evidence="4">
    <location>
        <begin position="143"/>
        <end position="162"/>
    </location>
</feature>
<keyword evidence="2" id="KW-0238">DNA-binding</keyword>
<proteinExistence type="predicted"/>
<feature type="transmembrane region" description="Helical" evidence="4">
    <location>
        <begin position="361"/>
        <end position="382"/>
    </location>
</feature>
<feature type="transmembrane region" description="Helical" evidence="4">
    <location>
        <begin position="54"/>
        <end position="75"/>
    </location>
</feature>
<keyword evidence="1" id="KW-0805">Transcription regulation</keyword>
<accession>A0A6N8JNN4</accession>
<keyword evidence="3" id="KW-0804">Transcription</keyword>
<dbReference type="PROSITE" id="PS50043">
    <property type="entry name" value="HTH_LUXR_2"/>
    <property type="match status" value="1"/>
</dbReference>
<dbReference type="PANTHER" id="PTHR44688:SF16">
    <property type="entry name" value="DNA-BINDING TRANSCRIPTIONAL ACTIVATOR DEVR_DOSR"/>
    <property type="match status" value="1"/>
</dbReference>
<dbReference type="GO" id="GO:0006355">
    <property type="term" value="P:regulation of DNA-templated transcription"/>
    <property type="evidence" value="ECO:0007669"/>
    <property type="project" value="InterPro"/>
</dbReference>
<dbReference type="RefSeq" id="WP_160345281.1">
    <property type="nucleotide sequence ID" value="NZ_WSRR01000006.1"/>
</dbReference>
<dbReference type="Gene3D" id="1.10.10.10">
    <property type="entry name" value="Winged helix-like DNA-binding domain superfamily/Winged helix DNA-binding domain"/>
    <property type="match status" value="1"/>
</dbReference>
<evidence type="ECO:0000313" key="6">
    <source>
        <dbReference type="EMBL" id="MVX60664.1"/>
    </source>
</evidence>
<gene>
    <name evidence="6" type="ORF">GKZ27_04210</name>
</gene>
<comment type="caution">
    <text evidence="6">The sequence shown here is derived from an EMBL/GenBank/DDBJ whole genome shotgun (WGS) entry which is preliminary data.</text>
</comment>
<reference evidence="6 7" key="1">
    <citation type="submission" date="2019-12" db="EMBL/GenBank/DDBJ databases">
        <title>Microbes associate with the intestines of laboratory mice.</title>
        <authorList>
            <person name="Navarre W."/>
            <person name="Wong E."/>
        </authorList>
    </citation>
    <scope>NUCLEOTIDE SEQUENCE [LARGE SCALE GENOMIC DNA]</scope>
    <source>
        <strain evidence="6 7">NM66_B29</strain>
    </source>
</reference>
<dbReference type="OrthoDB" id="3170096at2"/>
<organism evidence="6 7">
    <name type="scientific">Adlercreutzia mucosicola</name>
    <dbReference type="NCBI Taxonomy" id="580026"/>
    <lineage>
        <taxon>Bacteria</taxon>
        <taxon>Bacillati</taxon>
        <taxon>Actinomycetota</taxon>
        <taxon>Coriobacteriia</taxon>
        <taxon>Eggerthellales</taxon>
        <taxon>Eggerthellaceae</taxon>
        <taxon>Adlercreutzia</taxon>
    </lineage>
</organism>
<dbReference type="GO" id="GO:0003677">
    <property type="term" value="F:DNA binding"/>
    <property type="evidence" value="ECO:0007669"/>
    <property type="project" value="UniProtKB-KW"/>
</dbReference>
<feature type="transmembrane region" description="Helical" evidence="4">
    <location>
        <begin position="199"/>
        <end position="216"/>
    </location>
</feature>
<evidence type="ECO:0000256" key="3">
    <source>
        <dbReference type="ARBA" id="ARBA00023163"/>
    </source>
</evidence>
<keyword evidence="4" id="KW-0812">Transmembrane</keyword>
<dbReference type="AlphaFoldDB" id="A0A6N8JNN4"/>
<dbReference type="CDD" id="cd06170">
    <property type="entry name" value="LuxR_C_like"/>
    <property type="match status" value="1"/>
</dbReference>
<dbReference type="InterPro" id="IPR016032">
    <property type="entry name" value="Sig_transdc_resp-reg_C-effctor"/>
</dbReference>
<feature type="domain" description="HTH luxR-type" evidence="5">
    <location>
        <begin position="441"/>
        <end position="506"/>
    </location>
</feature>
<evidence type="ECO:0000259" key="5">
    <source>
        <dbReference type="PROSITE" id="PS50043"/>
    </source>
</evidence>
<feature type="transmembrane region" description="Helical" evidence="4">
    <location>
        <begin position="388"/>
        <end position="406"/>
    </location>
</feature>
<evidence type="ECO:0000256" key="1">
    <source>
        <dbReference type="ARBA" id="ARBA00023015"/>
    </source>
</evidence>
<dbReference type="SMART" id="SM00421">
    <property type="entry name" value="HTH_LUXR"/>
    <property type="match status" value="1"/>
</dbReference>
<dbReference type="EMBL" id="WSRR01000006">
    <property type="protein sequence ID" value="MVX60664.1"/>
    <property type="molecule type" value="Genomic_DNA"/>
</dbReference>
<name>A0A6N8JNN4_9ACTN</name>
<dbReference type="PANTHER" id="PTHR44688">
    <property type="entry name" value="DNA-BINDING TRANSCRIPTIONAL ACTIVATOR DEVR_DOSR"/>
    <property type="match status" value="1"/>
</dbReference>
<feature type="transmembrane region" description="Helical" evidence="4">
    <location>
        <begin position="237"/>
        <end position="255"/>
    </location>
</feature>
<evidence type="ECO:0000256" key="4">
    <source>
        <dbReference type="SAM" id="Phobius"/>
    </source>
</evidence>
<evidence type="ECO:0000313" key="7">
    <source>
        <dbReference type="Proteomes" id="UP000463388"/>
    </source>
</evidence>
<dbReference type="SUPFAM" id="SSF46894">
    <property type="entry name" value="C-terminal effector domain of the bipartite response regulators"/>
    <property type="match status" value="1"/>
</dbReference>
<evidence type="ECO:0000256" key="2">
    <source>
        <dbReference type="ARBA" id="ARBA00023125"/>
    </source>
</evidence>
<feature type="transmembrane region" description="Helical" evidence="4">
    <location>
        <begin position="87"/>
        <end position="103"/>
    </location>
</feature>
<protein>
    <submittedName>
        <fullName evidence="6">Helix-turn-helix transcriptional regulator</fullName>
    </submittedName>
</protein>
<feature type="transmembrane region" description="Helical" evidence="4">
    <location>
        <begin position="174"/>
        <end position="193"/>
    </location>
</feature>
<feature type="transmembrane region" description="Helical" evidence="4">
    <location>
        <begin position="115"/>
        <end position="137"/>
    </location>
</feature>
<dbReference type="InterPro" id="IPR000792">
    <property type="entry name" value="Tscrpt_reg_LuxR_C"/>
</dbReference>
<dbReference type="InterPro" id="IPR036388">
    <property type="entry name" value="WH-like_DNA-bd_sf"/>
</dbReference>
<keyword evidence="7" id="KW-1185">Reference proteome</keyword>